<keyword evidence="6" id="KW-0645">Protease</keyword>
<dbReference type="PANTHER" id="PTHR21581:SF6">
    <property type="entry name" value="TRAFFICKING PROTEIN PARTICLE COMPLEX SUBUNIT 12"/>
    <property type="match status" value="1"/>
</dbReference>
<proteinExistence type="inferred from homology"/>
<dbReference type="InterPro" id="IPR015956">
    <property type="entry name" value="Peniciliin-bd_prot_C_sf"/>
</dbReference>
<dbReference type="SMART" id="SM00936">
    <property type="entry name" value="PBP5_C"/>
    <property type="match status" value="1"/>
</dbReference>
<evidence type="ECO:0000256" key="13">
    <source>
        <dbReference type="RuleBase" id="RU004016"/>
    </source>
</evidence>
<dbReference type="Proteomes" id="UP000192903">
    <property type="component" value="Unassembled WGS sequence"/>
</dbReference>
<evidence type="ECO:0000256" key="3">
    <source>
        <dbReference type="ARBA" id="ARBA00007164"/>
    </source>
</evidence>
<evidence type="ECO:0000256" key="8">
    <source>
        <dbReference type="ARBA" id="ARBA00022801"/>
    </source>
</evidence>
<dbReference type="AlphaFoldDB" id="A0A1X7GHW9"/>
<reference evidence="17" key="1">
    <citation type="submission" date="2017-04" db="EMBL/GenBank/DDBJ databases">
        <authorList>
            <person name="Varghese N."/>
            <person name="Submissions S."/>
        </authorList>
    </citation>
    <scope>NUCLEOTIDE SEQUENCE [LARGE SCALE GENOMIC DNA]</scope>
    <source>
        <strain evidence="17">B4P</strain>
    </source>
</reference>
<feature type="signal peptide" evidence="14">
    <location>
        <begin position="1"/>
        <end position="31"/>
    </location>
</feature>
<keyword evidence="7 14" id="KW-0732">Signal</keyword>
<evidence type="ECO:0000256" key="4">
    <source>
        <dbReference type="ARBA" id="ARBA00012448"/>
    </source>
</evidence>
<evidence type="ECO:0000256" key="10">
    <source>
        <dbReference type="ARBA" id="ARBA00022984"/>
    </source>
</evidence>
<dbReference type="Gene3D" id="3.40.710.10">
    <property type="entry name" value="DD-peptidase/beta-lactamase superfamily"/>
    <property type="match status" value="1"/>
</dbReference>
<dbReference type="InterPro" id="IPR012338">
    <property type="entry name" value="Beta-lactam/transpept-like"/>
</dbReference>
<dbReference type="InterPro" id="IPR001967">
    <property type="entry name" value="Peptidase_S11_N"/>
</dbReference>
<evidence type="ECO:0000256" key="7">
    <source>
        <dbReference type="ARBA" id="ARBA00022729"/>
    </source>
</evidence>
<dbReference type="GO" id="GO:0006508">
    <property type="term" value="P:proteolysis"/>
    <property type="evidence" value="ECO:0007669"/>
    <property type="project" value="UniProtKB-KW"/>
</dbReference>
<dbReference type="PANTHER" id="PTHR21581">
    <property type="entry name" value="D-ALANYL-D-ALANINE CARBOXYPEPTIDASE"/>
    <property type="match status" value="1"/>
</dbReference>
<dbReference type="GO" id="GO:0009252">
    <property type="term" value="P:peptidoglycan biosynthetic process"/>
    <property type="evidence" value="ECO:0007669"/>
    <property type="project" value="UniProtKB-UniPathway"/>
</dbReference>
<dbReference type="EMBL" id="FXAF01000011">
    <property type="protein sequence ID" value="SMF69311.1"/>
    <property type="molecule type" value="Genomic_DNA"/>
</dbReference>
<dbReference type="InterPro" id="IPR012907">
    <property type="entry name" value="Peptidase_S11_C"/>
</dbReference>
<dbReference type="SUPFAM" id="SSF56601">
    <property type="entry name" value="beta-lactamase/transpeptidase-like"/>
    <property type="match status" value="1"/>
</dbReference>
<evidence type="ECO:0000256" key="11">
    <source>
        <dbReference type="ARBA" id="ARBA00023316"/>
    </source>
</evidence>
<dbReference type="UniPathway" id="UPA00219"/>
<comment type="pathway">
    <text evidence="2">Cell wall biogenesis; peptidoglycan biosynthesis.</text>
</comment>
<keyword evidence="5 16" id="KW-0121">Carboxypeptidase</keyword>
<dbReference type="InterPro" id="IPR037167">
    <property type="entry name" value="Peptidase_S11_C_sf"/>
</dbReference>
<keyword evidence="9" id="KW-0133">Cell shape</keyword>
<evidence type="ECO:0000259" key="15">
    <source>
        <dbReference type="SMART" id="SM00936"/>
    </source>
</evidence>
<dbReference type="Pfam" id="PF07943">
    <property type="entry name" value="PBP5_C"/>
    <property type="match status" value="1"/>
</dbReference>
<dbReference type="STRING" id="464029.SAMN02982989_3785"/>
<keyword evidence="11" id="KW-0961">Cell wall biogenesis/degradation</keyword>
<keyword evidence="8" id="KW-0378">Hydrolase</keyword>
<dbReference type="GO" id="GO:0008360">
    <property type="term" value="P:regulation of cell shape"/>
    <property type="evidence" value="ECO:0007669"/>
    <property type="project" value="UniProtKB-KW"/>
</dbReference>
<feature type="chain" id="PRO_5013367266" description="serine-type D-Ala-D-Ala carboxypeptidase" evidence="14">
    <location>
        <begin position="32"/>
        <end position="395"/>
    </location>
</feature>
<evidence type="ECO:0000256" key="6">
    <source>
        <dbReference type="ARBA" id="ARBA00022670"/>
    </source>
</evidence>
<keyword evidence="10" id="KW-0573">Peptidoglycan synthesis</keyword>
<dbReference type="InterPro" id="IPR018044">
    <property type="entry name" value="Peptidase_S11"/>
</dbReference>
<evidence type="ECO:0000256" key="9">
    <source>
        <dbReference type="ARBA" id="ARBA00022960"/>
    </source>
</evidence>
<evidence type="ECO:0000256" key="2">
    <source>
        <dbReference type="ARBA" id="ARBA00004752"/>
    </source>
</evidence>
<evidence type="ECO:0000256" key="1">
    <source>
        <dbReference type="ARBA" id="ARBA00003217"/>
    </source>
</evidence>
<dbReference type="GO" id="GO:0009002">
    <property type="term" value="F:serine-type D-Ala-D-Ala carboxypeptidase activity"/>
    <property type="evidence" value="ECO:0007669"/>
    <property type="project" value="UniProtKB-EC"/>
</dbReference>
<dbReference type="EC" id="3.4.16.4" evidence="4"/>
<dbReference type="Pfam" id="PF00768">
    <property type="entry name" value="Peptidase_S11"/>
    <property type="match status" value="1"/>
</dbReference>
<evidence type="ECO:0000256" key="12">
    <source>
        <dbReference type="ARBA" id="ARBA00034000"/>
    </source>
</evidence>
<evidence type="ECO:0000313" key="16">
    <source>
        <dbReference type="EMBL" id="SMF69311.1"/>
    </source>
</evidence>
<organism evidence="16 17">
    <name type="scientific">Xaviernesmea oryzae</name>
    <dbReference type="NCBI Taxonomy" id="464029"/>
    <lineage>
        <taxon>Bacteria</taxon>
        <taxon>Pseudomonadati</taxon>
        <taxon>Pseudomonadota</taxon>
        <taxon>Alphaproteobacteria</taxon>
        <taxon>Hyphomicrobiales</taxon>
        <taxon>Rhizobiaceae</taxon>
        <taxon>Rhizobium/Agrobacterium group</taxon>
        <taxon>Xaviernesmea</taxon>
    </lineage>
</organism>
<protein>
    <recommendedName>
        <fullName evidence="4">serine-type D-Ala-D-Ala carboxypeptidase</fullName>
        <ecNumber evidence="4">3.4.16.4</ecNumber>
    </recommendedName>
</protein>
<evidence type="ECO:0000256" key="14">
    <source>
        <dbReference type="SAM" id="SignalP"/>
    </source>
</evidence>
<dbReference type="SUPFAM" id="SSF69189">
    <property type="entry name" value="Penicillin-binding protein associated domain"/>
    <property type="match status" value="1"/>
</dbReference>
<dbReference type="Gene3D" id="2.60.410.10">
    <property type="entry name" value="D-Ala-D-Ala carboxypeptidase, C-terminal domain"/>
    <property type="match status" value="1"/>
</dbReference>
<comment type="similarity">
    <text evidence="3 13">Belongs to the peptidase S11 family.</text>
</comment>
<evidence type="ECO:0000313" key="17">
    <source>
        <dbReference type="Proteomes" id="UP000192903"/>
    </source>
</evidence>
<gene>
    <name evidence="16" type="ORF">SAMN02982989_3785</name>
</gene>
<comment type="catalytic activity">
    <reaction evidence="12">
        <text>Preferential cleavage: (Ac)2-L-Lys-D-Ala-|-D-Ala. Also transpeptidation of peptidyl-alanyl moieties that are N-acyl substituents of D-alanine.</text>
        <dbReference type="EC" id="3.4.16.4"/>
    </reaction>
</comment>
<dbReference type="GO" id="GO:0071555">
    <property type="term" value="P:cell wall organization"/>
    <property type="evidence" value="ECO:0007669"/>
    <property type="project" value="UniProtKB-KW"/>
</dbReference>
<keyword evidence="17" id="KW-1185">Reference proteome</keyword>
<feature type="domain" description="Peptidase S11 D-Ala-D-Ala carboxypeptidase A C-terminal" evidence="15">
    <location>
        <begin position="286"/>
        <end position="376"/>
    </location>
</feature>
<evidence type="ECO:0000256" key="5">
    <source>
        <dbReference type="ARBA" id="ARBA00022645"/>
    </source>
</evidence>
<name>A0A1X7GHW9_9HYPH</name>
<accession>A0A1X7GHW9</accession>
<comment type="function">
    <text evidence="1">Removes C-terminal D-alanyl residues from sugar-peptide cell wall precursors.</text>
</comment>
<sequence>MKRSVVMMRRLLFFLCLAILAAARLSGATNAQEPSPGFVTKAKQVYMVEAKTGTVLLASNENQTFPPASLAKLMTMEVVFSAIKKGEISPDTVYPVSEHAWRTGGAPSGTTTMFAALKSQVRVEDLVKGVIIQNANDACIVLAEGISRSDAEFAARMTARAKDLGLARSVFGNSTGLPDAESHTTARDLVELARHIHREYPEFYPLYAQPDFEWNRIFQRNKNPLMALNIGIDGLGAGFAEGSGYALVASVERDGTRLFLAMGGLASDKERLEEARRVLEWGLSSFETKVLFRQGEVIGQASVYGGTSRYVDLVAKEPVDIYMPTNNPARLSGRIVYRWPLRAPVAEGQDVGVLRISAGDRVVREVPLVTAQPVGQGGLTSQATDALLELMFFWL</sequence>
<dbReference type="PRINTS" id="PR00725">
    <property type="entry name" value="DADACBPTASE1"/>
</dbReference>